<feature type="non-terminal residue" evidence="1">
    <location>
        <position position="1"/>
    </location>
</feature>
<dbReference type="EMBL" id="UINC01196848">
    <property type="protein sequence ID" value="SVE14038.1"/>
    <property type="molecule type" value="Genomic_DNA"/>
</dbReference>
<reference evidence="1" key="1">
    <citation type="submission" date="2018-05" db="EMBL/GenBank/DDBJ databases">
        <authorList>
            <person name="Lanie J.A."/>
            <person name="Ng W.-L."/>
            <person name="Kazmierczak K.M."/>
            <person name="Andrzejewski T.M."/>
            <person name="Davidsen T.M."/>
            <person name="Wayne K.J."/>
            <person name="Tettelin H."/>
            <person name="Glass J.I."/>
            <person name="Rusch D."/>
            <person name="Podicherti R."/>
            <person name="Tsui H.-C.T."/>
            <person name="Winkler M.E."/>
        </authorList>
    </citation>
    <scope>NUCLEOTIDE SEQUENCE</scope>
</reference>
<proteinExistence type="predicted"/>
<name>A0A383B3R6_9ZZZZ</name>
<accession>A0A383B3R6</accession>
<sequence>QKKGITTFIEIILNQELGEPFRRDAMKKPVRVAGINKGDMKPQKILM</sequence>
<gene>
    <name evidence="1" type="ORF">METZ01_LOCUS466892</name>
</gene>
<organism evidence="1">
    <name type="scientific">marine metagenome</name>
    <dbReference type="NCBI Taxonomy" id="408172"/>
    <lineage>
        <taxon>unclassified sequences</taxon>
        <taxon>metagenomes</taxon>
        <taxon>ecological metagenomes</taxon>
    </lineage>
</organism>
<protein>
    <submittedName>
        <fullName evidence="1">Uncharacterized protein</fullName>
    </submittedName>
</protein>
<evidence type="ECO:0000313" key="1">
    <source>
        <dbReference type="EMBL" id="SVE14038.1"/>
    </source>
</evidence>
<dbReference type="AlphaFoldDB" id="A0A383B3R6"/>